<dbReference type="EMBL" id="LAZR01006626">
    <property type="protein sequence ID" value="KKM90787.1"/>
    <property type="molecule type" value="Genomic_DNA"/>
</dbReference>
<dbReference type="AlphaFoldDB" id="A0A0F9PBP7"/>
<feature type="transmembrane region" description="Helical" evidence="1">
    <location>
        <begin position="151"/>
        <end position="177"/>
    </location>
</feature>
<feature type="transmembrane region" description="Helical" evidence="1">
    <location>
        <begin position="40"/>
        <end position="66"/>
    </location>
</feature>
<organism evidence="2">
    <name type="scientific">marine sediment metagenome</name>
    <dbReference type="NCBI Taxonomy" id="412755"/>
    <lineage>
        <taxon>unclassified sequences</taxon>
        <taxon>metagenomes</taxon>
        <taxon>ecological metagenomes</taxon>
    </lineage>
</organism>
<feature type="transmembrane region" description="Helical" evidence="1">
    <location>
        <begin position="189"/>
        <end position="211"/>
    </location>
</feature>
<feature type="transmembrane region" description="Helical" evidence="1">
    <location>
        <begin position="72"/>
        <end position="95"/>
    </location>
</feature>
<reference evidence="2" key="1">
    <citation type="journal article" date="2015" name="Nature">
        <title>Complex archaea that bridge the gap between prokaryotes and eukaryotes.</title>
        <authorList>
            <person name="Spang A."/>
            <person name="Saw J.H."/>
            <person name="Jorgensen S.L."/>
            <person name="Zaremba-Niedzwiedzka K."/>
            <person name="Martijn J."/>
            <person name="Lind A.E."/>
            <person name="van Eijk R."/>
            <person name="Schleper C."/>
            <person name="Guy L."/>
            <person name="Ettema T.J."/>
        </authorList>
    </citation>
    <scope>NUCLEOTIDE SEQUENCE</scope>
</reference>
<feature type="transmembrane region" description="Helical" evidence="1">
    <location>
        <begin position="217"/>
        <end position="234"/>
    </location>
</feature>
<evidence type="ECO:0000313" key="2">
    <source>
        <dbReference type="EMBL" id="KKM90787.1"/>
    </source>
</evidence>
<accession>A0A0F9PBP7</accession>
<proteinExistence type="predicted"/>
<keyword evidence="1" id="KW-0472">Membrane</keyword>
<name>A0A0F9PBP7_9ZZZZ</name>
<sequence>MHIFFLIFIIIGYICVLFVSIYTLIYIFRHQQNYGIRYTAVLYFLTIFNAVIIYSTLYLFSIIIFFSENINLIFWKLSIIFGIIELILISLIYTFIKEYKKIPYFPFAFFTILFGMLIGSLFSPNSIQIFIDSSNSHPFFLVDSSISYTFNIITGIIGIILQGSMMIYWFAISIIIFKKPRNEEKIKNLINNTIFFSFPILMYILYITLQISIFRELHILLLWINIIGVCLLLVKKPELFLELTKKIYYLNIYHKSGILLYSYKFIPTTNEIDSTIWGNILIGINHILSEFIDTKDQIEVLQTDNSDIIVNYDEIGFAVVLITNHKNAILKNLMEKFAEDFKNKYKSELTEIQDLNKLINVSEFKETKDIVEKYFQMYL</sequence>
<feature type="transmembrane region" description="Helical" evidence="1">
    <location>
        <begin position="6"/>
        <end position="28"/>
    </location>
</feature>
<evidence type="ECO:0000256" key="1">
    <source>
        <dbReference type="SAM" id="Phobius"/>
    </source>
</evidence>
<protein>
    <recommendedName>
        <fullName evidence="3">Histidine kinase N-terminal 7TM region domain-containing protein</fullName>
    </recommendedName>
</protein>
<gene>
    <name evidence="2" type="ORF">LCGC14_1235060</name>
</gene>
<evidence type="ECO:0008006" key="3">
    <source>
        <dbReference type="Google" id="ProtNLM"/>
    </source>
</evidence>
<feature type="transmembrane region" description="Helical" evidence="1">
    <location>
        <begin position="107"/>
        <end position="131"/>
    </location>
</feature>
<comment type="caution">
    <text evidence="2">The sequence shown here is derived from an EMBL/GenBank/DDBJ whole genome shotgun (WGS) entry which is preliminary data.</text>
</comment>
<keyword evidence="1" id="KW-0812">Transmembrane</keyword>
<keyword evidence="1" id="KW-1133">Transmembrane helix</keyword>